<dbReference type="RefSeq" id="WP_212494453.1">
    <property type="nucleotide sequence ID" value="NZ_JAFCJH010000044.1"/>
</dbReference>
<keyword evidence="2" id="KW-1185">Reference proteome</keyword>
<reference evidence="2" key="1">
    <citation type="journal article" date="2021" name="ISME J.">
        <title>Evolutionary origin and ecological implication of a unique nif island in free-living Bradyrhizobium lineages.</title>
        <authorList>
            <person name="Tao J."/>
        </authorList>
    </citation>
    <scope>NUCLEOTIDE SEQUENCE [LARGE SCALE GENOMIC DNA]</scope>
    <source>
        <strain evidence="2">SZCCT0434</strain>
    </source>
</reference>
<comment type="caution">
    <text evidence="1">The sequence shown here is derived from an EMBL/GenBank/DDBJ whole genome shotgun (WGS) entry which is preliminary data.</text>
</comment>
<accession>A0ABS5FSS3</accession>
<dbReference type="EMBL" id="JAFCJH010000044">
    <property type="protein sequence ID" value="MBR0799798.1"/>
    <property type="molecule type" value="Genomic_DNA"/>
</dbReference>
<evidence type="ECO:0000313" key="2">
    <source>
        <dbReference type="Proteomes" id="UP001315278"/>
    </source>
</evidence>
<proteinExistence type="predicted"/>
<sequence>MNKVPLIILTVSNPAAFSGKGSVIVLEYTDERAAEKAARKIASETGRSVTVRDENSRVTEIIPAPAIH</sequence>
<organism evidence="1 2">
    <name type="scientific">Bradyrhizobium jicamae</name>
    <dbReference type="NCBI Taxonomy" id="280332"/>
    <lineage>
        <taxon>Bacteria</taxon>
        <taxon>Pseudomonadati</taxon>
        <taxon>Pseudomonadota</taxon>
        <taxon>Alphaproteobacteria</taxon>
        <taxon>Hyphomicrobiales</taxon>
        <taxon>Nitrobacteraceae</taxon>
        <taxon>Bradyrhizobium</taxon>
    </lineage>
</organism>
<name>A0ABS5FSS3_9BRAD</name>
<dbReference type="Proteomes" id="UP001315278">
    <property type="component" value="Unassembled WGS sequence"/>
</dbReference>
<gene>
    <name evidence="1" type="ORF">JQ615_30945</name>
</gene>
<protein>
    <submittedName>
        <fullName evidence="1">Uncharacterized protein</fullName>
    </submittedName>
</protein>
<evidence type="ECO:0000313" key="1">
    <source>
        <dbReference type="EMBL" id="MBR0799798.1"/>
    </source>
</evidence>